<dbReference type="PANTHER" id="PTHR46192">
    <property type="entry name" value="BROAD-RANGE ACID PHOSPHATASE DET1"/>
    <property type="match status" value="1"/>
</dbReference>
<organism evidence="2 3">
    <name type="scientific">Hydrocarboniclastica marina</name>
    <dbReference type="NCBI Taxonomy" id="2259620"/>
    <lineage>
        <taxon>Bacteria</taxon>
        <taxon>Pseudomonadati</taxon>
        <taxon>Pseudomonadota</taxon>
        <taxon>Gammaproteobacteria</taxon>
        <taxon>Alteromonadales</taxon>
        <taxon>Alteromonadaceae</taxon>
        <taxon>Hydrocarboniclastica</taxon>
    </lineage>
</organism>
<gene>
    <name evidence="2" type="ORF">soil367_01040</name>
</gene>
<dbReference type="OrthoDB" id="3296006at2"/>
<dbReference type="RefSeq" id="WP_136546066.1">
    <property type="nucleotide sequence ID" value="NZ_CP031093.1"/>
</dbReference>
<dbReference type="Proteomes" id="UP000298049">
    <property type="component" value="Chromosome"/>
</dbReference>
<evidence type="ECO:0000256" key="1">
    <source>
        <dbReference type="PIRSR" id="PIRSR613078-2"/>
    </source>
</evidence>
<dbReference type="Gene3D" id="3.40.50.1240">
    <property type="entry name" value="Phosphoglycerate mutase-like"/>
    <property type="match status" value="1"/>
</dbReference>
<dbReference type="SUPFAM" id="SSF53254">
    <property type="entry name" value="Phosphoglycerate mutase-like"/>
    <property type="match status" value="1"/>
</dbReference>
<sequence length="211" mass="24177">MRIKLIRHGESLANTNVVDPHTEGDFHVCLSDRGVAQARTLAERVDAGFIKSALIYSSPYERARQTLKILLDDHGLAPTVYEDPLLREHDRGYHDEESQLEMRKAHGWFYYRHKGGESPADVYLRASVFLESLYREIGRSQRRNVLIVAHGMFIRCFVMRFLHLSHEDFLTMKDPDNTDIISIVPQEAGRSPAFSSPRWCVEGLKLKPAGE</sequence>
<dbReference type="InterPro" id="IPR001345">
    <property type="entry name" value="PG/BPGM_mutase_AS"/>
</dbReference>
<feature type="binding site" evidence="1">
    <location>
        <begin position="7"/>
        <end position="14"/>
    </location>
    <ligand>
        <name>substrate</name>
    </ligand>
</feature>
<dbReference type="EMBL" id="CP031093">
    <property type="protein sequence ID" value="QCF24652.1"/>
    <property type="molecule type" value="Genomic_DNA"/>
</dbReference>
<dbReference type="PROSITE" id="PS00175">
    <property type="entry name" value="PG_MUTASE"/>
    <property type="match status" value="1"/>
</dbReference>
<evidence type="ECO:0000313" key="2">
    <source>
        <dbReference type="EMBL" id="QCF24652.1"/>
    </source>
</evidence>
<dbReference type="Pfam" id="PF00300">
    <property type="entry name" value="His_Phos_1"/>
    <property type="match status" value="1"/>
</dbReference>
<dbReference type="InterPro" id="IPR029033">
    <property type="entry name" value="His_PPase_superfam"/>
</dbReference>
<protein>
    <submittedName>
        <fullName evidence="2">Histidine phosphatase family protein</fullName>
    </submittedName>
</protein>
<dbReference type="InterPro" id="IPR013078">
    <property type="entry name" value="His_Pase_superF_clade-1"/>
</dbReference>
<dbReference type="GO" id="GO:0003824">
    <property type="term" value="F:catalytic activity"/>
    <property type="evidence" value="ECO:0007669"/>
    <property type="project" value="InterPro"/>
</dbReference>
<dbReference type="PIRSF" id="PIRSF000709">
    <property type="entry name" value="6PFK_2-Ptase"/>
    <property type="match status" value="1"/>
</dbReference>
<dbReference type="SMART" id="SM00855">
    <property type="entry name" value="PGAM"/>
    <property type="match status" value="1"/>
</dbReference>
<dbReference type="KEGG" id="hmi:soil367_01040"/>
<accession>A0A4P7XEY1</accession>
<feature type="binding site" evidence="1">
    <location>
        <position position="62"/>
    </location>
    <ligand>
        <name>substrate</name>
    </ligand>
</feature>
<reference evidence="2 3" key="1">
    <citation type="submission" date="2018-07" db="EMBL/GenBank/DDBJ databases">
        <title>Marsedoiliclastica nanhaica gen. nov. sp. nov., a novel marine hydrocarbonoclastic bacterium isolated from an in-situ enriched hydrocarbon-degrading consortium in deep-sea sediment.</title>
        <authorList>
            <person name="Dong C."/>
            <person name="Ma T."/>
            <person name="Liu R."/>
            <person name="Shao Z."/>
        </authorList>
    </citation>
    <scope>NUCLEOTIDE SEQUENCE [LARGE SCALE GENOMIC DNA]</scope>
    <source>
        <strain evidence="3">soil36-7</strain>
    </source>
</reference>
<dbReference type="InterPro" id="IPR052765">
    <property type="entry name" value="PGM-Related"/>
</dbReference>
<keyword evidence="3" id="KW-1185">Reference proteome</keyword>
<dbReference type="AlphaFoldDB" id="A0A4P7XEY1"/>
<proteinExistence type="predicted"/>
<evidence type="ECO:0000313" key="3">
    <source>
        <dbReference type="Proteomes" id="UP000298049"/>
    </source>
</evidence>
<dbReference type="CDD" id="cd07067">
    <property type="entry name" value="HP_PGM_like"/>
    <property type="match status" value="1"/>
</dbReference>
<name>A0A4P7XEY1_9ALTE</name>